<accession>A0A976FK17</accession>
<dbReference type="EMBL" id="SHOA02000017">
    <property type="protein sequence ID" value="TDH67929.1"/>
    <property type="molecule type" value="Genomic_DNA"/>
</dbReference>
<evidence type="ECO:0000256" key="7">
    <source>
        <dbReference type="ARBA" id="ARBA00023254"/>
    </source>
</evidence>
<comment type="subcellular location">
    <subcellularLocation>
        <location evidence="1">Nucleus</location>
    </subcellularLocation>
</comment>
<dbReference type="GO" id="GO:0000794">
    <property type="term" value="C:condensed nuclear chromosome"/>
    <property type="evidence" value="ECO:0007669"/>
    <property type="project" value="TreeGrafter"/>
</dbReference>
<evidence type="ECO:0000256" key="6">
    <source>
        <dbReference type="ARBA" id="ARBA00023242"/>
    </source>
</evidence>
<evidence type="ECO:0000259" key="11">
    <source>
        <dbReference type="Pfam" id="PF18517"/>
    </source>
</evidence>
<dbReference type="OrthoDB" id="272266at2759"/>
<dbReference type="InterPro" id="IPR010776">
    <property type="entry name" value="Hop2_WH_dom"/>
</dbReference>
<feature type="domain" description="Leucine zipper with capping helix" evidence="11">
    <location>
        <begin position="239"/>
        <end position="295"/>
    </location>
</feature>
<dbReference type="Gene3D" id="1.10.10.10">
    <property type="entry name" value="Winged helix-like DNA-binding domain superfamily/Winged helix DNA-binding domain"/>
    <property type="match status" value="1"/>
</dbReference>
<feature type="coiled-coil region" evidence="8">
    <location>
        <begin position="169"/>
        <end position="233"/>
    </location>
</feature>
<comment type="similarity">
    <text evidence="2">Belongs to the HOP2 family.</text>
</comment>
<dbReference type="GO" id="GO:0000709">
    <property type="term" value="P:meiotic joint molecule formation"/>
    <property type="evidence" value="ECO:0007669"/>
    <property type="project" value="TreeGrafter"/>
</dbReference>
<dbReference type="InterPro" id="IPR040661">
    <property type="entry name" value="LZ3wCH"/>
</dbReference>
<evidence type="ECO:0000256" key="8">
    <source>
        <dbReference type="SAM" id="Coils"/>
    </source>
</evidence>
<dbReference type="GeneID" id="94348112"/>
<evidence type="ECO:0000259" key="10">
    <source>
        <dbReference type="Pfam" id="PF07106"/>
    </source>
</evidence>
<gene>
    <name evidence="12" type="ORF">CCR75_004355</name>
</gene>
<keyword evidence="4 8" id="KW-0175">Coiled coil</keyword>
<dbReference type="GO" id="GO:0003690">
    <property type="term" value="F:double-stranded DNA binding"/>
    <property type="evidence" value="ECO:0007669"/>
    <property type="project" value="TreeGrafter"/>
</dbReference>
<organism evidence="12 13">
    <name type="scientific">Bremia lactucae</name>
    <name type="common">Lettuce downy mildew</name>
    <dbReference type="NCBI Taxonomy" id="4779"/>
    <lineage>
        <taxon>Eukaryota</taxon>
        <taxon>Sar</taxon>
        <taxon>Stramenopiles</taxon>
        <taxon>Oomycota</taxon>
        <taxon>Peronosporomycetes</taxon>
        <taxon>Peronosporales</taxon>
        <taxon>Peronosporaceae</taxon>
        <taxon>Bremia</taxon>
    </lineage>
</organism>
<evidence type="ECO:0000256" key="5">
    <source>
        <dbReference type="ARBA" id="ARBA00023172"/>
    </source>
</evidence>
<evidence type="ECO:0000313" key="13">
    <source>
        <dbReference type="Proteomes" id="UP000294530"/>
    </source>
</evidence>
<keyword evidence="6" id="KW-0539">Nucleus</keyword>
<name>A0A976FK17_BRELC</name>
<dbReference type="Proteomes" id="UP000294530">
    <property type="component" value="Unassembled WGS sequence"/>
</dbReference>
<comment type="caution">
    <text evidence="12">The sequence shown here is derived from an EMBL/GenBank/DDBJ whole genome shotgun (WGS) entry which is preliminary data.</text>
</comment>
<proteinExistence type="inferred from homology"/>
<dbReference type="AlphaFoldDB" id="A0A976FK17"/>
<dbReference type="KEGG" id="blac:94348112"/>
<feature type="compositionally biased region" description="Acidic residues" evidence="9">
    <location>
        <begin position="1"/>
        <end position="29"/>
    </location>
</feature>
<dbReference type="PANTHER" id="PTHR15938:SF0">
    <property type="entry name" value="HOMOLOGOUS-PAIRING PROTEIN 2 HOMOLOG"/>
    <property type="match status" value="1"/>
</dbReference>
<evidence type="ECO:0000256" key="9">
    <source>
        <dbReference type="SAM" id="MobiDB-lite"/>
    </source>
</evidence>
<keyword evidence="5" id="KW-0233">DNA recombination</keyword>
<sequence>MSDSNDDDFSLNDSEDERFHETEEEEDDYAAVSDVSDTHEFESKLQSAHKTPLLKKKAIRLATKTIASKTGPSASNQSTSFSSKTSLKSAYLNAEDAETAVLDYMRKTNRPYSLLNIFENMHKGIAKPTLTRMLDNLVVKQELVSKTYGKATIYYLNQNKLPIPSEEEHKTIEAEIQTLTAECATYEQELKSAKATLAATMAQLSDIDLESALKELEATAATFEAKVASLDKNTCLPVSPGAKNTLKRNFIKYRTAWVARKRIAMDGINQIADGMEKKPKAILELVGVETDEDVGMKELPRI</sequence>
<dbReference type="Pfam" id="PF07106">
    <property type="entry name" value="WHD_TBPIP"/>
    <property type="match status" value="1"/>
</dbReference>
<evidence type="ECO:0000256" key="4">
    <source>
        <dbReference type="ARBA" id="ARBA00023054"/>
    </source>
</evidence>
<evidence type="ECO:0000256" key="3">
    <source>
        <dbReference type="ARBA" id="ARBA00016093"/>
    </source>
</evidence>
<feature type="domain" description="Homologous-pairing protein 2 winged helix" evidence="10">
    <location>
        <begin position="96"/>
        <end position="157"/>
    </location>
</feature>
<evidence type="ECO:0000256" key="1">
    <source>
        <dbReference type="ARBA" id="ARBA00004123"/>
    </source>
</evidence>
<dbReference type="GO" id="GO:0010774">
    <property type="term" value="P:meiotic strand invasion involved in reciprocal meiotic recombination"/>
    <property type="evidence" value="ECO:0007669"/>
    <property type="project" value="TreeGrafter"/>
</dbReference>
<evidence type="ECO:0000256" key="2">
    <source>
        <dbReference type="ARBA" id="ARBA00007922"/>
    </source>
</evidence>
<dbReference type="GO" id="GO:0120230">
    <property type="term" value="F:recombinase activator activity"/>
    <property type="evidence" value="ECO:0007669"/>
    <property type="project" value="TreeGrafter"/>
</dbReference>
<dbReference type="GO" id="GO:0007129">
    <property type="term" value="P:homologous chromosome pairing at meiosis"/>
    <property type="evidence" value="ECO:0007669"/>
    <property type="project" value="TreeGrafter"/>
</dbReference>
<keyword evidence="7" id="KW-0469">Meiosis</keyword>
<evidence type="ECO:0000313" key="12">
    <source>
        <dbReference type="EMBL" id="TDH67929.1"/>
    </source>
</evidence>
<reference evidence="12 13" key="1">
    <citation type="journal article" date="2021" name="Genome Biol.">
        <title>AFLAP: assembly-free linkage analysis pipeline using k-mers from genome sequencing data.</title>
        <authorList>
            <person name="Fletcher K."/>
            <person name="Zhang L."/>
            <person name="Gil J."/>
            <person name="Han R."/>
            <person name="Cavanaugh K."/>
            <person name="Michelmore R."/>
        </authorList>
    </citation>
    <scope>NUCLEOTIDE SEQUENCE [LARGE SCALE GENOMIC DNA]</scope>
    <source>
        <strain evidence="12 13">SF5</strain>
    </source>
</reference>
<dbReference type="InterPro" id="IPR036388">
    <property type="entry name" value="WH-like_DNA-bd_sf"/>
</dbReference>
<dbReference type="PANTHER" id="PTHR15938">
    <property type="entry name" value="TBP-1 INTERACTING PROTEIN"/>
    <property type="match status" value="1"/>
</dbReference>
<dbReference type="GO" id="GO:0120231">
    <property type="term" value="C:DNA recombinase auxiliary factor complex"/>
    <property type="evidence" value="ECO:0007669"/>
    <property type="project" value="TreeGrafter"/>
</dbReference>
<dbReference type="Pfam" id="PF18517">
    <property type="entry name" value="LZ3wCH"/>
    <property type="match status" value="1"/>
</dbReference>
<protein>
    <recommendedName>
        <fullName evidence="3">Homologous-pairing protein 2 homolog</fullName>
    </recommendedName>
</protein>
<feature type="region of interest" description="Disordered" evidence="9">
    <location>
        <begin position="1"/>
        <end position="47"/>
    </location>
</feature>
<keyword evidence="13" id="KW-1185">Reference proteome</keyword>
<dbReference type="RefSeq" id="XP_067817428.1">
    <property type="nucleotide sequence ID" value="XM_067962441.1"/>
</dbReference>